<feature type="domain" description="EGF-like" evidence="19">
    <location>
        <begin position="611"/>
        <end position="648"/>
    </location>
</feature>
<reference evidence="21 22" key="1">
    <citation type="submission" date="2024-03" db="EMBL/GenBank/DDBJ databases">
        <title>Adaptation during the transition from Ophiocordyceps entomopathogen to insect associate is accompanied by gene loss and intensified selection.</title>
        <authorList>
            <person name="Ward C.M."/>
            <person name="Onetto C.A."/>
            <person name="Borneman A.R."/>
        </authorList>
    </citation>
    <scope>NUCLEOTIDE SEQUENCE [LARGE SCALE GENOMIC DNA]</scope>
    <source>
        <strain evidence="21">AWRI1</strain>
        <tissue evidence="21">Single Adult Female</tissue>
    </source>
</reference>
<dbReference type="PROSITE" id="PS00010">
    <property type="entry name" value="ASX_HYDROXYL"/>
    <property type="match status" value="7"/>
</dbReference>
<proteinExistence type="predicted"/>
<keyword evidence="6 16" id="KW-0677">Repeat</keyword>
<dbReference type="InterPro" id="IPR013032">
    <property type="entry name" value="EGF-like_CS"/>
</dbReference>
<feature type="domain" description="EGF-like" evidence="19">
    <location>
        <begin position="338"/>
        <end position="374"/>
    </location>
</feature>
<comment type="function">
    <text evidence="16">Putative Notch ligand involved in the mediation of Notch signaling.</text>
</comment>
<dbReference type="Pfam" id="PF01414">
    <property type="entry name" value="DSL"/>
    <property type="match status" value="1"/>
</dbReference>
<evidence type="ECO:0000313" key="21">
    <source>
        <dbReference type="EMBL" id="KAK7588165.1"/>
    </source>
</evidence>
<dbReference type="GO" id="GO:0009986">
    <property type="term" value="C:cell surface"/>
    <property type="evidence" value="ECO:0007669"/>
    <property type="project" value="UniProtKB-ARBA"/>
</dbReference>
<keyword evidence="4 16" id="KW-0812">Transmembrane</keyword>
<dbReference type="PANTHER" id="PTHR24049">
    <property type="entry name" value="CRUMBS FAMILY MEMBER"/>
    <property type="match status" value="1"/>
</dbReference>
<keyword evidence="11 16" id="KW-0472">Membrane</keyword>
<keyword evidence="8" id="KW-0832">Ubl conjugation</keyword>
<feature type="disulfide bond" evidence="14">
    <location>
        <begin position="516"/>
        <end position="525"/>
    </location>
</feature>
<dbReference type="InterPro" id="IPR000152">
    <property type="entry name" value="EGF-type_Asp/Asn_hydroxyl_site"/>
</dbReference>
<feature type="disulfide bond" evidence="15">
    <location>
        <begin position="223"/>
        <end position="232"/>
    </location>
</feature>
<evidence type="ECO:0000256" key="17">
    <source>
        <dbReference type="SAM" id="MobiDB-lite"/>
    </source>
</evidence>
<dbReference type="SMART" id="SM00215">
    <property type="entry name" value="VWC_out"/>
    <property type="match status" value="1"/>
</dbReference>
<dbReference type="Gene3D" id="2.10.25.140">
    <property type="match status" value="1"/>
</dbReference>
<dbReference type="FunFam" id="2.10.25.10:FF:000018">
    <property type="entry name" value="Delta-like 1"/>
    <property type="match status" value="1"/>
</dbReference>
<dbReference type="Pfam" id="PF23575">
    <property type="entry name" value="JAG1"/>
    <property type="match status" value="1"/>
</dbReference>
<dbReference type="InterPro" id="IPR009030">
    <property type="entry name" value="Growth_fac_rcpt_cys_sf"/>
</dbReference>
<evidence type="ECO:0000256" key="7">
    <source>
        <dbReference type="ARBA" id="ARBA00022782"/>
    </source>
</evidence>
<evidence type="ECO:0000256" key="12">
    <source>
        <dbReference type="ARBA" id="ARBA00023157"/>
    </source>
</evidence>
<dbReference type="GO" id="GO:0007219">
    <property type="term" value="P:Notch signaling pathway"/>
    <property type="evidence" value="ECO:0007669"/>
    <property type="project" value="UniProtKB-KW"/>
</dbReference>
<feature type="domain" description="EGF-like" evidence="19">
    <location>
        <begin position="376"/>
        <end position="412"/>
    </location>
</feature>
<comment type="caution">
    <text evidence="21">The sequence shown here is derived from an EMBL/GenBank/DDBJ whole genome shotgun (WGS) entry which is preliminary data.</text>
</comment>
<feature type="domain" description="EGF-like" evidence="19">
    <location>
        <begin position="726"/>
        <end position="762"/>
    </location>
</feature>
<protein>
    <recommendedName>
        <fullName evidence="16">Delta-like protein</fullName>
    </recommendedName>
</protein>
<feature type="disulfide bond" evidence="14">
    <location>
        <begin position="478"/>
        <end position="487"/>
    </location>
</feature>
<dbReference type="InterPro" id="IPR000742">
    <property type="entry name" value="EGF"/>
</dbReference>
<dbReference type="GO" id="GO:0003008">
    <property type="term" value="P:system process"/>
    <property type="evidence" value="ECO:0007669"/>
    <property type="project" value="UniProtKB-ARBA"/>
</dbReference>
<keyword evidence="5 16" id="KW-0732">Signal</keyword>
<dbReference type="GO" id="GO:0045179">
    <property type="term" value="C:apical cortex"/>
    <property type="evidence" value="ECO:0007669"/>
    <property type="project" value="UniProtKB-ARBA"/>
</dbReference>
<dbReference type="GO" id="GO:0005112">
    <property type="term" value="F:Notch binding"/>
    <property type="evidence" value="ECO:0007669"/>
    <property type="project" value="InterPro"/>
</dbReference>
<feature type="disulfide bond" evidence="14">
    <location>
        <begin position="326"/>
        <end position="335"/>
    </location>
</feature>
<feature type="disulfide bond" evidence="14">
    <location>
        <begin position="457"/>
        <end position="467"/>
    </location>
</feature>
<dbReference type="InterPro" id="IPR001007">
    <property type="entry name" value="VWF_dom"/>
</dbReference>
<dbReference type="FunFam" id="2.10.25.10:FF:000148">
    <property type="entry name" value="Delta-like protein"/>
    <property type="match status" value="1"/>
</dbReference>
<dbReference type="AlphaFoldDB" id="A0AAN9TGT6"/>
<feature type="disulfide bond" evidence="14">
    <location>
        <begin position="364"/>
        <end position="373"/>
    </location>
</feature>
<dbReference type="EMBL" id="JBBCAQ010000023">
    <property type="protein sequence ID" value="KAK7588165.1"/>
    <property type="molecule type" value="Genomic_DNA"/>
</dbReference>
<feature type="disulfide bond" evidence="14">
    <location>
        <begin position="554"/>
        <end position="563"/>
    </location>
</feature>
<feature type="disulfide bond" evidence="14">
    <location>
        <begin position="441"/>
        <end position="450"/>
    </location>
</feature>
<keyword evidence="22" id="KW-1185">Reference proteome</keyword>
<dbReference type="InterPro" id="IPR056986">
    <property type="entry name" value="JAG1_1/2_dom"/>
</dbReference>
<feature type="domain" description="EGF-like" evidence="19">
    <location>
        <begin position="528"/>
        <end position="564"/>
    </location>
</feature>
<dbReference type="GO" id="GO:0048100">
    <property type="term" value="P:wing disc anterior/posterior pattern formation"/>
    <property type="evidence" value="ECO:0007669"/>
    <property type="project" value="UniProtKB-ARBA"/>
</dbReference>
<evidence type="ECO:0000256" key="1">
    <source>
        <dbReference type="ARBA" id="ARBA00004479"/>
    </source>
</evidence>
<feature type="domain" description="EGF-like" evidence="19">
    <location>
        <begin position="299"/>
        <end position="336"/>
    </location>
</feature>
<feature type="disulfide bond" evidence="14">
    <location>
        <begin position="676"/>
        <end position="685"/>
    </location>
</feature>
<dbReference type="GO" id="GO:0030718">
    <property type="term" value="P:germ-line stem cell population maintenance"/>
    <property type="evidence" value="ECO:0007669"/>
    <property type="project" value="UniProtKB-ARBA"/>
</dbReference>
<dbReference type="SUPFAM" id="SSF57184">
    <property type="entry name" value="Growth factor receptor domain"/>
    <property type="match status" value="1"/>
</dbReference>
<evidence type="ECO:0000256" key="4">
    <source>
        <dbReference type="ARBA" id="ARBA00022692"/>
    </source>
</evidence>
<keyword evidence="12 14" id="KW-1015">Disulfide bond</keyword>
<sequence>MLEDFSQIIVTDDDKNDDDAERRKSESHDPFLAHTVGPSPLTPSVRQSRSQRSQLFYRLDRPPTSKQQLPVSAAGANVAYPRASLLLIDITAPHCTLLRGKALGDTATNVLMTKQGMTIKSSTIKKLLHNFTSYSPAALEPCLVSKGNVGNAKLIEKATYSGIILPSGEWHTLNHHGLIAKITYRIRVLCDKHYYNSTCMKFCRPRDDKFGHFTCDPQGNKECIAGWTGTNCEIAVCKTGCHAEHGKCDYPGGCECRPGWKGEFCDQCQPYPDCKHGYCHSPYECICNTNWGGILCDKDLNYCGNHPCLNGGTCSNTAPDQYLCACPEGFSGTNCEIVVNPCVTAPCANGGTCLEAGGHFQCICAAGWTGSTCTLNVDECASSPCLNGGTCVDKIDNYRCLCSSTWQGDRCQFDTNECETTKPCANAISCENSEGDYRCECQKGWSGKNCDHNINDCLGQCLHDATCIDLVDDYYCACAPGFDGKDCQIDVNECETNPCKNGGECVDLINRFRCICPVGFAGDLCEVDHDHCKPNPCRNDAQCLNMADDYYCHCTENWQDKNCSTPKIMCTEPPCDIVDNCLMVMPADSINMNSLNDTVLRLSSTSSLNSNALGLSAAICNNHGRCTMRSDGDFKCLCDAGYTGRYCQESINECELQPCMNGATCVDKVNSFLCICPEGWEGETCSKRQNECEPNPCENNGTCASSTDDFTCKCRDGWKGRTCNLRNSHCDRSTCRNGGTCIDLGDRFFCQCTEMWEGITCQLAVSEDRSFSKANDVCYWHGQYFAYNSNWQHKCNTCGCADGLVKCTSVWCGFSNCISNGCERPNQICVPTNRERCLSPPCQEWGECRDLLNGNRVSGAPSMLPAVTSCRPNQAVLSDFCIRLSLYVDVTKLRPSVNTEDFCNEIRRLISIHEAAKNSRFEIVAQCDIKQLYNDTVEITVACTDTEPVDCANALEDDVKFIGEVIGRKQVTSFSILNAVIEVKLETALVAENKQVYNTKYLIGLCLLTAISSAVLLLTVIYCYRHSRSNKLGWWWWWCKDDASAPFEEEKSNNIAQNAENFRRFANALKENVVCPHIEPHASTTEASCGVSRVNVVHPISRVSSAEMMELINDSGSECGKAPSKLSPKALLSKTQNTTFQKNSTAASSTSTLHTSAGECSPSTSSCVASTAKEQSRSNIKPLNVSVVPTIVQRNINAAARTQHNCSNVNVIPTVLV</sequence>
<keyword evidence="2 16" id="KW-0217">Developmental protein</keyword>
<dbReference type="Gene3D" id="2.10.25.10">
    <property type="entry name" value="Laminin"/>
    <property type="match status" value="12"/>
</dbReference>
<dbReference type="GO" id="GO:0035214">
    <property type="term" value="P:eye-antennal disc development"/>
    <property type="evidence" value="ECO:0007669"/>
    <property type="project" value="UniProtKB-ARBA"/>
</dbReference>
<feature type="domain" description="EGF-like" evidence="19">
    <location>
        <begin position="688"/>
        <end position="724"/>
    </location>
</feature>
<evidence type="ECO:0000256" key="14">
    <source>
        <dbReference type="PROSITE-ProRule" id="PRU00076"/>
    </source>
</evidence>
<dbReference type="GO" id="GO:0016330">
    <property type="term" value="P:second mitotic wave involved in compound eye morphogenesis"/>
    <property type="evidence" value="ECO:0007669"/>
    <property type="project" value="UniProtKB-ARBA"/>
</dbReference>
<dbReference type="SMART" id="SM00181">
    <property type="entry name" value="EGF"/>
    <property type="match status" value="14"/>
</dbReference>
<dbReference type="FunFam" id="2.10.25.10:FF:000321">
    <property type="entry name" value="Protein delta homolog 1"/>
    <property type="match status" value="3"/>
</dbReference>
<dbReference type="Pfam" id="PF00008">
    <property type="entry name" value="EGF"/>
    <property type="match status" value="10"/>
</dbReference>
<dbReference type="GO" id="GO:0048018">
    <property type="term" value="F:receptor ligand activity"/>
    <property type="evidence" value="ECO:0007669"/>
    <property type="project" value="UniProtKB-ARBA"/>
</dbReference>
<dbReference type="CDD" id="cd00054">
    <property type="entry name" value="EGF_CA"/>
    <property type="match status" value="10"/>
</dbReference>
<dbReference type="PROSITE" id="PS01187">
    <property type="entry name" value="EGF_CA"/>
    <property type="match status" value="2"/>
</dbReference>
<keyword evidence="10 16" id="KW-1133">Transmembrane helix</keyword>
<dbReference type="PROSITE" id="PS00022">
    <property type="entry name" value="EGF_1"/>
    <property type="match status" value="11"/>
</dbReference>
<feature type="disulfide bond" evidence="14">
    <location>
        <begin position="714"/>
        <end position="723"/>
    </location>
</feature>
<dbReference type="SMART" id="SM00051">
    <property type="entry name" value="DSL"/>
    <property type="match status" value="1"/>
</dbReference>
<feature type="disulfide bond" evidence="15">
    <location>
        <begin position="190"/>
        <end position="199"/>
    </location>
</feature>
<accession>A0AAN9TGT6</accession>
<feature type="disulfide bond" evidence="14">
    <location>
        <begin position="402"/>
        <end position="411"/>
    </location>
</feature>
<evidence type="ECO:0000256" key="6">
    <source>
        <dbReference type="ARBA" id="ARBA00022737"/>
    </source>
</evidence>
<evidence type="ECO:0000256" key="9">
    <source>
        <dbReference type="ARBA" id="ARBA00022976"/>
    </source>
</evidence>
<dbReference type="PROSITE" id="PS01186">
    <property type="entry name" value="EGF_2"/>
    <property type="match status" value="8"/>
</dbReference>
<keyword evidence="9" id="KW-0914">Notch signaling pathway</keyword>
<feature type="domain" description="EGF-like" evidence="19">
    <location>
        <begin position="233"/>
        <end position="266"/>
    </location>
</feature>
<evidence type="ECO:0000259" key="19">
    <source>
        <dbReference type="PROSITE" id="PS50026"/>
    </source>
</evidence>
<evidence type="ECO:0000256" key="15">
    <source>
        <dbReference type="PROSITE-ProRule" id="PRU00377"/>
    </source>
</evidence>
<comment type="caution">
    <text evidence="14">Lacks conserved residue(s) required for the propagation of feature annotation.</text>
</comment>
<dbReference type="SUPFAM" id="SSF57196">
    <property type="entry name" value="EGF/Laminin"/>
    <property type="match status" value="8"/>
</dbReference>
<dbReference type="PRINTS" id="PR02059">
    <property type="entry name" value="JAGGEDFAMILY"/>
</dbReference>
<dbReference type="InterPro" id="IPR001881">
    <property type="entry name" value="EGF-like_Ca-bd_dom"/>
</dbReference>
<dbReference type="FunFam" id="2.10.25.10:FF:000117">
    <property type="entry name" value="Delta-like protein"/>
    <property type="match status" value="1"/>
</dbReference>
<dbReference type="GO" id="GO:0046331">
    <property type="term" value="P:lateral inhibition"/>
    <property type="evidence" value="ECO:0007669"/>
    <property type="project" value="UniProtKB-ARBA"/>
</dbReference>
<evidence type="ECO:0000259" key="20">
    <source>
        <dbReference type="PROSITE" id="PS51051"/>
    </source>
</evidence>
<comment type="subcellular location">
    <subcellularLocation>
        <location evidence="1 16">Membrane</location>
        <topology evidence="1 16">Single-pass type I membrane protein</topology>
    </subcellularLocation>
</comment>
<evidence type="ECO:0000256" key="5">
    <source>
        <dbReference type="ARBA" id="ARBA00022729"/>
    </source>
</evidence>
<feature type="compositionally biased region" description="Basic and acidic residues" evidence="17">
    <location>
        <begin position="20"/>
        <end position="31"/>
    </location>
</feature>
<keyword evidence="13" id="KW-0325">Glycoprotein</keyword>
<organism evidence="21 22">
    <name type="scientific">Parthenolecanium corni</name>
    <dbReference type="NCBI Taxonomy" id="536013"/>
    <lineage>
        <taxon>Eukaryota</taxon>
        <taxon>Metazoa</taxon>
        <taxon>Ecdysozoa</taxon>
        <taxon>Arthropoda</taxon>
        <taxon>Hexapoda</taxon>
        <taxon>Insecta</taxon>
        <taxon>Pterygota</taxon>
        <taxon>Neoptera</taxon>
        <taxon>Paraneoptera</taxon>
        <taxon>Hemiptera</taxon>
        <taxon>Sternorrhyncha</taxon>
        <taxon>Coccoidea</taxon>
        <taxon>Coccidae</taxon>
        <taxon>Parthenolecanium</taxon>
    </lineage>
</organism>
<feature type="disulfide bond" evidence="14">
    <location>
        <begin position="752"/>
        <end position="761"/>
    </location>
</feature>
<evidence type="ECO:0000256" key="10">
    <source>
        <dbReference type="ARBA" id="ARBA00022989"/>
    </source>
</evidence>
<evidence type="ECO:0000256" key="13">
    <source>
        <dbReference type="ARBA" id="ARBA00023180"/>
    </source>
</evidence>
<dbReference type="SMART" id="SM00179">
    <property type="entry name" value="EGF_CA"/>
    <property type="match status" value="11"/>
</dbReference>
<dbReference type="InterPro" id="IPR018097">
    <property type="entry name" value="EGF_Ca-bd_CS"/>
</dbReference>
<evidence type="ECO:0000313" key="22">
    <source>
        <dbReference type="Proteomes" id="UP001367676"/>
    </source>
</evidence>
<gene>
    <name evidence="21" type="ORF">V9T40_005410</name>
</gene>
<feature type="transmembrane region" description="Helical" evidence="18">
    <location>
        <begin position="1001"/>
        <end position="1024"/>
    </location>
</feature>
<feature type="region of interest" description="Disordered" evidence="17">
    <location>
        <begin position="1142"/>
        <end position="1162"/>
    </location>
</feature>
<feature type="domain" description="EGF-like" evidence="19">
    <location>
        <begin position="490"/>
        <end position="526"/>
    </location>
</feature>
<feature type="domain" description="EGF-like" evidence="19">
    <location>
        <begin position="414"/>
        <end position="451"/>
    </location>
</feature>
<feature type="disulfide bond" evidence="14">
    <location>
        <begin position="256"/>
        <end position="265"/>
    </location>
</feature>
<dbReference type="FunFam" id="2.10.25.140:FF:000001">
    <property type="entry name" value="Delta-like protein"/>
    <property type="match status" value="1"/>
</dbReference>
<keyword evidence="3 14" id="KW-0245">EGF-like domain</keyword>
<keyword evidence="7" id="KW-0221">Differentiation</keyword>
<evidence type="ECO:0000256" key="16">
    <source>
        <dbReference type="RuleBase" id="RU280815"/>
    </source>
</evidence>
<name>A0AAN9TGT6_9HEMI</name>
<dbReference type="Pfam" id="PF21700">
    <property type="entry name" value="EGF_DL_JAG"/>
    <property type="match status" value="1"/>
</dbReference>
<feature type="compositionally biased region" description="Low complexity" evidence="17">
    <location>
        <begin position="1144"/>
        <end position="1157"/>
    </location>
</feature>
<evidence type="ECO:0000256" key="3">
    <source>
        <dbReference type="ARBA" id="ARBA00022536"/>
    </source>
</evidence>
<dbReference type="Proteomes" id="UP001367676">
    <property type="component" value="Unassembled WGS sequence"/>
</dbReference>
<dbReference type="GO" id="GO:0005886">
    <property type="term" value="C:plasma membrane"/>
    <property type="evidence" value="ECO:0007669"/>
    <property type="project" value="UniProtKB-ARBA"/>
</dbReference>
<feature type="region of interest" description="Disordered" evidence="17">
    <location>
        <begin position="1"/>
        <end position="51"/>
    </location>
</feature>
<dbReference type="InterPro" id="IPR026219">
    <property type="entry name" value="Jagged/Serrate"/>
</dbReference>
<evidence type="ECO:0000256" key="2">
    <source>
        <dbReference type="ARBA" id="ARBA00022473"/>
    </source>
</evidence>
<dbReference type="InterPro" id="IPR051022">
    <property type="entry name" value="Notch_Cell-Fate_Det"/>
</dbReference>
<feature type="disulfide bond" evidence="15">
    <location>
        <begin position="203"/>
        <end position="215"/>
    </location>
</feature>
<evidence type="ECO:0000256" key="8">
    <source>
        <dbReference type="ARBA" id="ARBA00022843"/>
    </source>
</evidence>
<feature type="domain" description="DSL" evidence="20">
    <location>
        <begin position="188"/>
        <end position="232"/>
    </location>
</feature>
<evidence type="ECO:0000256" key="18">
    <source>
        <dbReference type="SAM" id="Phobius"/>
    </source>
</evidence>
<feature type="domain" description="EGF-like" evidence="19">
    <location>
        <begin position="650"/>
        <end position="686"/>
    </location>
</feature>
<dbReference type="Pfam" id="PF12661">
    <property type="entry name" value="hEGF"/>
    <property type="match status" value="1"/>
</dbReference>
<dbReference type="GO" id="GO:0005509">
    <property type="term" value="F:calcium ion binding"/>
    <property type="evidence" value="ECO:0007669"/>
    <property type="project" value="InterPro"/>
</dbReference>
<evidence type="ECO:0000256" key="11">
    <source>
        <dbReference type="ARBA" id="ARBA00023136"/>
    </source>
</evidence>
<dbReference type="GO" id="GO:0008587">
    <property type="term" value="P:imaginal disc-derived wing margin morphogenesis"/>
    <property type="evidence" value="ECO:0007669"/>
    <property type="project" value="UniProtKB-ARBA"/>
</dbReference>
<dbReference type="FunFam" id="2.10.25.10:FF:000472">
    <property type="entry name" value="Uncharacterized protein, isoform A"/>
    <property type="match status" value="2"/>
</dbReference>
<dbReference type="PROSITE" id="PS51051">
    <property type="entry name" value="DSL"/>
    <property type="match status" value="1"/>
</dbReference>
<dbReference type="PROSITE" id="PS50026">
    <property type="entry name" value="EGF_3"/>
    <property type="match status" value="12"/>
</dbReference>
<feature type="disulfide bond" evidence="14">
    <location>
        <begin position="638"/>
        <end position="647"/>
    </location>
</feature>
<feature type="domain" description="EGF-like" evidence="19">
    <location>
        <begin position="453"/>
        <end position="488"/>
    </location>
</feature>
<dbReference type="GO" id="GO:0043208">
    <property type="term" value="F:glycosphingolipid binding"/>
    <property type="evidence" value="ECO:0007669"/>
    <property type="project" value="UniProtKB-ARBA"/>
</dbReference>
<dbReference type="GO" id="GO:0042063">
    <property type="term" value="P:gliogenesis"/>
    <property type="evidence" value="ECO:0007669"/>
    <property type="project" value="UniProtKB-ARBA"/>
</dbReference>
<dbReference type="InterPro" id="IPR001774">
    <property type="entry name" value="DSL"/>
</dbReference>